<dbReference type="Pfam" id="PF13547">
    <property type="entry name" value="GTA_TIM"/>
    <property type="match status" value="1"/>
</dbReference>
<accession>A0ABW4S4Y4</accession>
<evidence type="ECO:0000313" key="6">
    <source>
        <dbReference type="Proteomes" id="UP001597353"/>
    </source>
</evidence>
<dbReference type="EMBL" id="JBHUGH010000005">
    <property type="protein sequence ID" value="MFD1912128.1"/>
    <property type="molecule type" value="Genomic_DNA"/>
</dbReference>
<dbReference type="RefSeq" id="WP_390260498.1">
    <property type="nucleotide sequence ID" value="NZ_JBHUGH010000005.1"/>
</dbReference>
<dbReference type="Proteomes" id="UP001597353">
    <property type="component" value="Unassembled WGS sequence"/>
</dbReference>
<dbReference type="InterPro" id="IPR017853">
    <property type="entry name" value="GH"/>
</dbReference>
<comment type="caution">
    <text evidence="5">The sequence shown here is derived from an EMBL/GenBank/DDBJ whole genome shotgun (WGS) entry which is preliminary data.</text>
</comment>
<dbReference type="Pfam" id="PF13550">
    <property type="entry name" value="Phage-tail_3"/>
    <property type="match status" value="1"/>
</dbReference>
<evidence type="ECO:0000313" key="5">
    <source>
        <dbReference type="EMBL" id="MFD1912128.1"/>
    </source>
</evidence>
<dbReference type="InterPro" id="IPR056490">
    <property type="entry name" value="Rcc01698_C"/>
</dbReference>
<feature type="domain" description="GTA TIM-barrel-like" evidence="2">
    <location>
        <begin position="441"/>
        <end position="734"/>
    </location>
</feature>
<evidence type="ECO:0000259" key="4">
    <source>
        <dbReference type="Pfam" id="PF23666"/>
    </source>
</evidence>
<reference evidence="6" key="1">
    <citation type="journal article" date="2019" name="Int. J. Syst. Evol. Microbiol.">
        <title>The Global Catalogue of Microorganisms (GCM) 10K type strain sequencing project: providing services to taxonomists for standard genome sequencing and annotation.</title>
        <authorList>
            <consortium name="The Broad Institute Genomics Platform"/>
            <consortium name="The Broad Institute Genome Sequencing Center for Infectious Disease"/>
            <person name="Wu L."/>
            <person name="Ma J."/>
        </authorList>
    </citation>
    <scope>NUCLEOTIDE SEQUENCE [LARGE SCALE GENOMIC DNA]</scope>
    <source>
        <strain evidence="6">CGMCC 4.7242</strain>
    </source>
</reference>
<evidence type="ECO:0000256" key="1">
    <source>
        <dbReference type="SAM" id="MobiDB-lite"/>
    </source>
</evidence>
<dbReference type="CDD" id="cd19607">
    <property type="entry name" value="GTA_TIM-barrel-like"/>
    <property type="match status" value="1"/>
</dbReference>
<feature type="region of interest" description="Disordered" evidence="1">
    <location>
        <begin position="657"/>
        <end position="680"/>
    </location>
</feature>
<name>A0ABW4S4Y4_9RHOB</name>
<dbReference type="SUPFAM" id="SSF51445">
    <property type="entry name" value="(Trans)glycosidases"/>
    <property type="match status" value="1"/>
</dbReference>
<dbReference type="InterPro" id="IPR032876">
    <property type="entry name" value="J_dom"/>
</dbReference>
<evidence type="ECO:0000259" key="2">
    <source>
        <dbReference type="Pfam" id="PF13547"/>
    </source>
</evidence>
<gene>
    <name evidence="5" type="ORF">ACFSGJ_07860</name>
</gene>
<evidence type="ECO:0000259" key="3">
    <source>
        <dbReference type="Pfam" id="PF13550"/>
    </source>
</evidence>
<organism evidence="5 6">
    <name type="scientific">Halodurantibacterium flavum</name>
    <dbReference type="NCBI Taxonomy" id="1382802"/>
    <lineage>
        <taxon>Bacteria</taxon>
        <taxon>Pseudomonadati</taxon>
        <taxon>Pseudomonadota</taxon>
        <taxon>Alphaproteobacteria</taxon>
        <taxon>Rhodobacterales</taxon>
        <taxon>Paracoccaceae</taxon>
        <taxon>Halodurantibacterium</taxon>
    </lineage>
</organism>
<dbReference type="InterPro" id="IPR025195">
    <property type="entry name" value="GTA_TIM_dom"/>
</dbReference>
<protein>
    <submittedName>
        <fullName evidence="5">Glycoside hydrolase TIM-barrel-like domain-containing protein</fullName>
    </submittedName>
</protein>
<keyword evidence="6" id="KW-1185">Reference proteome</keyword>
<dbReference type="Gene3D" id="3.20.20.80">
    <property type="entry name" value="Glycosidases"/>
    <property type="match status" value="1"/>
</dbReference>
<feature type="domain" description="Rcc01698-like C-terminal" evidence="4">
    <location>
        <begin position="1041"/>
        <end position="1140"/>
    </location>
</feature>
<sequence length="1294" mass="139764">MATIVLGAVGAAVGGSMGGTALGLSGAVIGRAVGATLGQVIDQRLLGAGSQTVETGKLDRLRLTGASEGAPVPLVYGRMRVPGQVIWATRFLETVDRSSQGGGKGQPRVTTVHHRYSVSLAVALCEGVITRVGRIWADGEEIPKSDLAIRVYTGSEDQLPDPRIAAVEGADLAPAYRGIAYVVLEDLALERFGNRVPQFTFEVFRPAIAPDVPDLVRGIEAVALMPGTGEYALATTPVHFDKGLGEVTPVNVNSPEGRADLAVSLDQLTEELPRAGSALLVVSWFGDDLRCGSCRVRPKVEQKEIDGQGMPWVVAGLTRATADRIARLDDRPVYGGTPADASVIEAIRALAGRGQKAVFYPFLLMEQMAGNTLPDPWSDGEGQAPLPWRGRITTSLAPGQPDTPDRTAAAAAEVAAFFGNCVAGDFRLEGTRVVYSGPQEWSYRRFILHYAFLCKAAGGVDAFCVGSEMRSLTQVRGAGDSFPAVAEFRRLAAEVRAILGPEVKISYAADWSEYFGYSADGNRYFHLDPLWADENVDFIGIDNYMPLSDWRDGEDHADAAWGAIHDLDYLKANIEGGEGYDWYYAGREAMEAQVRSPIEDGAHGEAWIWRVKDLRNWWANAHHERIDGARLPAPTVWEPGSKPIWFTEMGCAAVDKGTNEPNKFLDPKSSESSLPRHSSGARDDLIQMQYLRAMVDYWADPARNPVSEIYGGRMIDMSRAHVWAWDARPWPHFPMNRDLWSDGANHARGHWLTGRTAAQPLANVVAEICERAGVTGYDVRGLYGLVRGYALPSTDTGRAALQPLMLAHGFDAIEREGVLRFRMRSGRVTGNLTPGMLALGDDLDGSEEGQRAPEAEVAGRVRLNYVEAEGDYEARSAEAALPDETVHSIAHSELAMALTTPEARAISDRWLAESRVARDGLRFALPPSSGLGAGDVVALNGRRWRIDRVEQAGVLNVDAVRVEPGIYRPADAAEDAPRARAFVPPVPVLPVFLDLPLLHGDEVPHAPHLAVTATPWPGSVAVWSSDADHGYALARTIGARAVIGETLTPLEAARPGAWDRGPALRVRVSGALASASMAEVLNGANAMAIGSGASDGWEVLQFATAELVGPGIYDITLRLRGQAGTEAAMPEVWPAGSRVVLLDAAVTQIDLPQAARDLARHYRIGPAQRGYDDPSYRHLVEAFRGVGLRPYAPCHLRLTRQGGDLQLRWVRRTRIDGDSWTGVDVPLGEEAEQYLVRVTQGQAIRREAMTTAPAWIYGAAERAADGLQGPFRIEVAQLSARFGAGPFTGMDVDV</sequence>
<feature type="domain" description="Tip attachment protein J" evidence="3">
    <location>
        <begin position="795"/>
        <end position="950"/>
    </location>
</feature>
<dbReference type="Pfam" id="PF23666">
    <property type="entry name" value="Rcc01698_C"/>
    <property type="match status" value="1"/>
</dbReference>
<proteinExistence type="predicted"/>